<dbReference type="InParanoid" id="K5WQ68"/>
<keyword evidence="3" id="KW-1185">Reference proteome</keyword>
<protein>
    <recommendedName>
        <fullName evidence="1">Aminoglycoside phosphotransferase domain-containing protein</fullName>
    </recommendedName>
</protein>
<organism evidence="2 3">
    <name type="scientific">Phanerochaete carnosa (strain HHB-10118-sp)</name>
    <name type="common">White-rot fungus</name>
    <name type="synonym">Peniophora carnosa</name>
    <dbReference type="NCBI Taxonomy" id="650164"/>
    <lineage>
        <taxon>Eukaryota</taxon>
        <taxon>Fungi</taxon>
        <taxon>Dikarya</taxon>
        <taxon>Basidiomycota</taxon>
        <taxon>Agaricomycotina</taxon>
        <taxon>Agaricomycetes</taxon>
        <taxon>Polyporales</taxon>
        <taxon>Phanerochaetaceae</taxon>
        <taxon>Phanerochaete</taxon>
    </lineage>
</organism>
<proteinExistence type="predicted"/>
<dbReference type="OrthoDB" id="25129at2759"/>
<dbReference type="InterPro" id="IPR002575">
    <property type="entry name" value="Aminoglycoside_PTrfase"/>
</dbReference>
<dbReference type="Pfam" id="PF01636">
    <property type="entry name" value="APH"/>
    <property type="match status" value="1"/>
</dbReference>
<evidence type="ECO:0000259" key="1">
    <source>
        <dbReference type="Pfam" id="PF01636"/>
    </source>
</evidence>
<dbReference type="STRING" id="650164.K5WQ68"/>
<dbReference type="AlphaFoldDB" id="K5WQ68"/>
<sequence length="375" mass="41037">MLNSEDLATVNGVHSYVARTPFASTNVTVLSGGSGNYTYRLRLAEPYLGRETAVLKHGKAWLPADKTFPLALDRQRYDVEAMRRVRAVLPATSLVTTPEIYVFDEDANVIIMEDGGTLTLKALLLQDGALAVSSARTIGSALGTFLAQVHVWGRDGQVLDFFDGNLQARTLSAWATYGRIVSTLSAPHDLPALRDPPLEVPEDQLKVLTEVADTTADAMRSARETVVHGDFWPGNVMVKLGGEGDEIGVERIYILDWELSKPSLPGFDIGQFFAEVHLARSFYPRCEASASVLLTTFLTAYREGTRQEVMARVAGLTLTHFGAHTVAWTPRTPTWGDKEIVRKVVMDGVRYLLGAGEEEDDLSQSMFGPLLGHGL</sequence>
<dbReference type="RefSeq" id="XP_007390780.1">
    <property type="nucleotide sequence ID" value="XM_007390718.1"/>
</dbReference>
<dbReference type="Proteomes" id="UP000008370">
    <property type="component" value="Unassembled WGS sequence"/>
</dbReference>
<dbReference type="PANTHER" id="PTHR21310:SF40">
    <property type="entry name" value="AMINOGLYCOSIDE PHOSPHOTRANSFERASE DOMAIN-CONTAINING PROTEIN-RELATED"/>
    <property type="match status" value="1"/>
</dbReference>
<dbReference type="Gene3D" id="3.30.200.20">
    <property type="entry name" value="Phosphorylase Kinase, domain 1"/>
    <property type="match status" value="1"/>
</dbReference>
<dbReference type="PANTHER" id="PTHR21310">
    <property type="entry name" value="AMINOGLYCOSIDE PHOSPHOTRANSFERASE-RELATED-RELATED"/>
    <property type="match status" value="1"/>
</dbReference>
<evidence type="ECO:0000313" key="3">
    <source>
        <dbReference type="Proteomes" id="UP000008370"/>
    </source>
</evidence>
<reference evidence="2 3" key="1">
    <citation type="journal article" date="2012" name="BMC Genomics">
        <title>Comparative genomics of the white-rot fungi, Phanerochaete carnosa and P. chrysosporium, to elucidate the genetic basis of the distinct wood types they colonize.</title>
        <authorList>
            <person name="Suzuki H."/>
            <person name="MacDonald J."/>
            <person name="Syed K."/>
            <person name="Salamov A."/>
            <person name="Hori C."/>
            <person name="Aerts A."/>
            <person name="Henrissat B."/>
            <person name="Wiebenga A."/>
            <person name="vanKuyk P.A."/>
            <person name="Barry K."/>
            <person name="Lindquist E."/>
            <person name="LaButti K."/>
            <person name="Lapidus A."/>
            <person name="Lucas S."/>
            <person name="Coutinho P."/>
            <person name="Gong Y."/>
            <person name="Samejima M."/>
            <person name="Mahadevan R."/>
            <person name="Abou-Zaid M."/>
            <person name="de Vries R.P."/>
            <person name="Igarashi K."/>
            <person name="Yadav J.S."/>
            <person name="Grigoriev I.V."/>
            <person name="Master E.R."/>
        </authorList>
    </citation>
    <scope>NUCLEOTIDE SEQUENCE [LARGE SCALE GENOMIC DNA]</scope>
    <source>
        <strain evidence="2 3">HHB-10118-sp</strain>
    </source>
</reference>
<accession>K5WQ68</accession>
<evidence type="ECO:0000313" key="2">
    <source>
        <dbReference type="EMBL" id="EKM61359.1"/>
    </source>
</evidence>
<dbReference type="KEGG" id="pco:PHACADRAFT_204528"/>
<gene>
    <name evidence="2" type="ORF">PHACADRAFT_204528</name>
</gene>
<dbReference type="SUPFAM" id="SSF56112">
    <property type="entry name" value="Protein kinase-like (PK-like)"/>
    <property type="match status" value="1"/>
</dbReference>
<dbReference type="InterPro" id="IPR051678">
    <property type="entry name" value="AGP_Transferase"/>
</dbReference>
<name>K5WQ68_PHACS</name>
<dbReference type="Gene3D" id="3.90.1200.10">
    <property type="match status" value="1"/>
</dbReference>
<feature type="domain" description="Aminoglycoside phosphotransferase" evidence="1">
    <location>
        <begin position="27"/>
        <end position="273"/>
    </location>
</feature>
<dbReference type="HOGENOM" id="CLU_059226_1_1_1"/>
<dbReference type="EMBL" id="JH930468">
    <property type="protein sequence ID" value="EKM61359.1"/>
    <property type="molecule type" value="Genomic_DNA"/>
</dbReference>
<dbReference type="GeneID" id="18912274"/>
<dbReference type="InterPro" id="IPR011009">
    <property type="entry name" value="Kinase-like_dom_sf"/>
</dbReference>